<name>G7E159_MIXOS</name>
<proteinExistence type="predicted"/>
<feature type="compositionally biased region" description="Polar residues" evidence="1">
    <location>
        <begin position="24"/>
        <end position="35"/>
    </location>
</feature>
<feature type="region of interest" description="Disordered" evidence="1">
    <location>
        <begin position="306"/>
        <end position="387"/>
    </location>
</feature>
<dbReference type="HOGENOM" id="CLU_713872_0_0_1"/>
<comment type="caution">
    <text evidence="2">The sequence shown here is derived from an EMBL/GenBank/DDBJ whole genome shotgun (WGS) entry which is preliminary data.</text>
</comment>
<reference evidence="2 3" key="2">
    <citation type="journal article" date="2012" name="Open Biol.">
        <title>Characteristics of nucleosomes and linker DNA regions on the genome of the basidiomycete Mixia osmundae revealed by mono- and dinucleosome mapping.</title>
        <authorList>
            <person name="Nishida H."/>
            <person name="Kondo S."/>
            <person name="Matsumoto T."/>
            <person name="Suzuki Y."/>
            <person name="Yoshikawa H."/>
            <person name="Taylor T.D."/>
            <person name="Sugiyama J."/>
        </authorList>
    </citation>
    <scope>NUCLEOTIDE SEQUENCE [LARGE SCALE GENOMIC DNA]</scope>
    <source>
        <strain evidence="3">CBS 9802 / IAM 14324 / JCM 22182 / KY 12970</strain>
    </source>
</reference>
<feature type="region of interest" description="Disordered" evidence="1">
    <location>
        <begin position="225"/>
        <end position="272"/>
    </location>
</feature>
<dbReference type="Proteomes" id="UP000009131">
    <property type="component" value="Unassembled WGS sequence"/>
</dbReference>
<feature type="region of interest" description="Disordered" evidence="1">
    <location>
        <begin position="24"/>
        <end position="53"/>
    </location>
</feature>
<dbReference type="RefSeq" id="XP_014567209.1">
    <property type="nucleotide sequence ID" value="XM_014711723.1"/>
</dbReference>
<feature type="region of interest" description="Disordered" evidence="1">
    <location>
        <begin position="79"/>
        <end position="212"/>
    </location>
</feature>
<feature type="compositionally biased region" description="Low complexity" evidence="1">
    <location>
        <begin position="255"/>
        <end position="266"/>
    </location>
</feature>
<feature type="compositionally biased region" description="Polar residues" evidence="1">
    <location>
        <begin position="180"/>
        <end position="191"/>
    </location>
</feature>
<feature type="compositionally biased region" description="Low complexity" evidence="1">
    <location>
        <begin position="143"/>
        <end position="159"/>
    </location>
</feature>
<dbReference type="AlphaFoldDB" id="G7E159"/>
<evidence type="ECO:0000313" key="2">
    <source>
        <dbReference type="EMBL" id="GAA96569.1"/>
    </source>
</evidence>
<accession>G7E159</accession>
<keyword evidence="3" id="KW-1185">Reference proteome</keyword>
<organism evidence="2 3">
    <name type="scientific">Mixia osmundae (strain CBS 9802 / IAM 14324 / JCM 22182 / KY 12970)</name>
    <dbReference type="NCBI Taxonomy" id="764103"/>
    <lineage>
        <taxon>Eukaryota</taxon>
        <taxon>Fungi</taxon>
        <taxon>Dikarya</taxon>
        <taxon>Basidiomycota</taxon>
        <taxon>Pucciniomycotina</taxon>
        <taxon>Mixiomycetes</taxon>
        <taxon>Mixiales</taxon>
        <taxon>Mixiaceae</taxon>
        <taxon>Mixia</taxon>
    </lineage>
</organism>
<dbReference type="EMBL" id="BABT02000102">
    <property type="protein sequence ID" value="GAA96569.1"/>
    <property type="molecule type" value="Genomic_DNA"/>
</dbReference>
<gene>
    <name evidence="2" type="primary">Mo03238</name>
    <name evidence="2" type="ORF">E5Q_03238</name>
</gene>
<feature type="compositionally biased region" description="Basic and acidic residues" evidence="1">
    <location>
        <begin position="347"/>
        <end position="362"/>
    </location>
</feature>
<reference evidence="2 3" key="1">
    <citation type="journal article" date="2011" name="J. Gen. Appl. Microbiol.">
        <title>Draft genome sequencing of the enigmatic basidiomycete Mixia osmundae.</title>
        <authorList>
            <person name="Nishida H."/>
            <person name="Nagatsuka Y."/>
            <person name="Sugiyama J."/>
        </authorList>
    </citation>
    <scope>NUCLEOTIDE SEQUENCE [LARGE SCALE GENOMIC DNA]</scope>
    <source>
        <strain evidence="3">CBS 9802 / IAM 14324 / JCM 22182 / KY 12970</strain>
    </source>
</reference>
<dbReference type="InParanoid" id="G7E159"/>
<protein>
    <submittedName>
        <fullName evidence="2">Uncharacterized protein</fullName>
    </submittedName>
</protein>
<evidence type="ECO:0000256" key="1">
    <source>
        <dbReference type="SAM" id="MobiDB-lite"/>
    </source>
</evidence>
<evidence type="ECO:0000313" key="3">
    <source>
        <dbReference type="Proteomes" id="UP000009131"/>
    </source>
</evidence>
<sequence>MTVLTETKPVEAVTGAVDTVSATSESGAIALTTNDPVDGAQAHTKSDATLGDQVVDDSLSKPSEQAKLDDADTATVKLAEPVEQTNDDQVKPDEQVKQSATTALLAPPGEGKDEVKPKKKRMSILSTLLGGALNKDKKEHASEPTSASSETAEPTVEASAKPDTEPVTVSEPVAADKETTASTGQEDTAQEPSKAGEDAEAVASEATKEEAKTKETFFAKLKGIIATLQSPPQKKKHTRVNSLPTTEADKDVLRTAAAPTASPDATVDQAVDVPVKSAAGDLAKPDSPKSDKRSLALLARRFSSKVFASPSPKREKSDPLASTEIAKSDATPPQVPAIEVTESSLDGAKEKEEQVNEAERKLSGMSDQPATEPTAEIEAVNVPAVSA</sequence>